<dbReference type="AlphaFoldDB" id="A0A9N8ZSL1"/>
<dbReference type="Proteomes" id="UP000789759">
    <property type="component" value="Unassembled WGS sequence"/>
</dbReference>
<gene>
    <name evidence="1" type="ORF">CPELLU_LOCUS2658</name>
</gene>
<proteinExistence type="predicted"/>
<keyword evidence="2" id="KW-1185">Reference proteome</keyword>
<sequence length="72" mass="8545">MKKFLEQIRIKEASLKSESVIDYEDIKNKESTKYEKLGCQIVLYIEKKDELGKLKTKNLDINKQRDKPTQLQ</sequence>
<evidence type="ECO:0000313" key="1">
    <source>
        <dbReference type="EMBL" id="CAG8505450.1"/>
    </source>
</evidence>
<organism evidence="1 2">
    <name type="scientific">Cetraspora pellucida</name>
    <dbReference type="NCBI Taxonomy" id="1433469"/>
    <lineage>
        <taxon>Eukaryota</taxon>
        <taxon>Fungi</taxon>
        <taxon>Fungi incertae sedis</taxon>
        <taxon>Mucoromycota</taxon>
        <taxon>Glomeromycotina</taxon>
        <taxon>Glomeromycetes</taxon>
        <taxon>Diversisporales</taxon>
        <taxon>Gigasporaceae</taxon>
        <taxon>Cetraspora</taxon>
    </lineage>
</organism>
<comment type="caution">
    <text evidence="1">The sequence shown here is derived from an EMBL/GenBank/DDBJ whole genome shotgun (WGS) entry which is preliminary data.</text>
</comment>
<reference evidence="1" key="1">
    <citation type="submission" date="2021-06" db="EMBL/GenBank/DDBJ databases">
        <authorList>
            <person name="Kallberg Y."/>
            <person name="Tangrot J."/>
            <person name="Rosling A."/>
        </authorList>
    </citation>
    <scope>NUCLEOTIDE SEQUENCE</scope>
    <source>
        <strain evidence="1">FL966</strain>
    </source>
</reference>
<accession>A0A9N8ZSL1</accession>
<protein>
    <submittedName>
        <fullName evidence="1">22880_t:CDS:1</fullName>
    </submittedName>
</protein>
<dbReference type="EMBL" id="CAJVQA010001179">
    <property type="protein sequence ID" value="CAG8505450.1"/>
    <property type="molecule type" value="Genomic_DNA"/>
</dbReference>
<evidence type="ECO:0000313" key="2">
    <source>
        <dbReference type="Proteomes" id="UP000789759"/>
    </source>
</evidence>
<name>A0A9N8ZSL1_9GLOM</name>